<feature type="compositionally biased region" description="Low complexity" evidence="9">
    <location>
        <begin position="78"/>
        <end position="92"/>
    </location>
</feature>
<evidence type="ECO:0000256" key="1">
    <source>
        <dbReference type="ARBA" id="ARBA00004123"/>
    </source>
</evidence>
<keyword evidence="4" id="KW-0677">Repeat</keyword>
<feature type="compositionally biased region" description="Basic and acidic residues" evidence="9">
    <location>
        <begin position="158"/>
        <end position="190"/>
    </location>
</feature>
<evidence type="ECO:0000256" key="2">
    <source>
        <dbReference type="ARBA" id="ARBA00008423"/>
    </source>
</evidence>
<dbReference type="Gene3D" id="4.10.1000.30">
    <property type="match status" value="1"/>
</dbReference>
<dbReference type="GO" id="GO:0005634">
    <property type="term" value="C:nucleus"/>
    <property type="evidence" value="ECO:0007669"/>
    <property type="project" value="UniProtKB-SubCell"/>
</dbReference>
<organism evidence="11 12">
    <name type="scientific">Entomortierella parvispora</name>
    <dbReference type="NCBI Taxonomy" id="205924"/>
    <lineage>
        <taxon>Eukaryota</taxon>
        <taxon>Fungi</taxon>
        <taxon>Fungi incertae sedis</taxon>
        <taxon>Mucoromycota</taxon>
        <taxon>Mortierellomycotina</taxon>
        <taxon>Mortierellomycetes</taxon>
        <taxon>Mortierellales</taxon>
        <taxon>Mortierellaceae</taxon>
        <taxon>Entomortierella</taxon>
    </lineage>
</organism>
<feature type="zinc finger region" description="C3H1-type" evidence="8">
    <location>
        <begin position="306"/>
        <end position="331"/>
    </location>
</feature>
<accession>A0A9P3LXT4</accession>
<dbReference type="SMART" id="SM00356">
    <property type="entry name" value="ZnF_C3H1"/>
    <property type="match status" value="4"/>
</dbReference>
<proteinExistence type="inferred from homology"/>
<feature type="region of interest" description="Disordered" evidence="9">
    <location>
        <begin position="75"/>
        <end position="306"/>
    </location>
</feature>
<evidence type="ECO:0000256" key="4">
    <source>
        <dbReference type="ARBA" id="ARBA00022737"/>
    </source>
</evidence>
<dbReference type="PROSITE" id="PS50103">
    <property type="entry name" value="ZF_C3H1"/>
    <property type="match status" value="1"/>
</dbReference>
<dbReference type="GO" id="GO:0005737">
    <property type="term" value="C:cytoplasm"/>
    <property type="evidence" value="ECO:0007669"/>
    <property type="project" value="TreeGrafter"/>
</dbReference>
<dbReference type="GO" id="GO:0008270">
    <property type="term" value="F:zinc ion binding"/>
    <property type="evidence" value="ECO:0007669"/>
    <property type="project" value="UniProtKB-KW"/>
</dbReference>
<keyword evidence="5 8" id="KW-0863">Zinc-finger</keyword>
<comment type="subcellular location">
    <subcellularLocation>
        <location evidence="1">Nucleus</location>
    </subcellularLocation>
</comment>
<evidence type="ECO:0000259" key="10">
    <source>
        <dbReference type="PROSITE" id="PS50103"/>
    </source>
</evidence>
<dbReference type="Pfam" id="PF14608">
    <property type="entry name" value="zf-CCCH_2"/>
    <property type="match status" value="6"/>
</dbReference>
<keyword evidence="6 8" id="KW-0862">Zinc</keyword>
<feature type="domain" description="C3H1-type" evidence="10">
    <location>
        <begin position="306"/>
        <end position="331"/>
    </location>
</feature>
<reference evidence="11" key="2">
    <citation type="journal article" date="2022" name="Microbiol. Resour. Announc.">
        <title>Whole-Genome Sequence of Entomortierella parvispora E1425, a Mucoromycotan Fungus Associated with Burkholderiaceae-Related Endosymbiotic Bacteria.</title>
        <authorList>
            <person name="Herlambang A."/>
            <person name="Guo Y."/>
            <person name="Takashima Y."/>
            <person name="Narisawa K."/>
            <person name="Ohta H."/>
            <person name="Nishizawa T."/>
        </authorList>
    </citation>
    <scope>NUCLEOTIDE SEQUENCE</scope>
    <source>
        <strain evidence="11">E1425</strain>
    </source>
</reference>
<gene>
    <name evidence="11" type="ORF">EMPS_06796</name>
</gene>
<reference evidence="11" key="1">
    <citation type="submission" date="2021-11" db="EMBL/GenBank/DDBJ databases">
        <authorList>
            <person name="Herlambang A."/>
            <person name="Guo Y."/>
            <person name="Takashima Y."/>
            <person name="Nishizawa T."/>
        </authorList>
    </citation>
    <scope>NUCLEOTIDE SEQUENCE</scope>
    <source>
        <strain evidence="11">E1425</strain>
    </source>
</reference>
<evidence type="ECO:0000256" key="7">
    <source>
        <dbReference type="ARBA" id="ARBA00023242"/>
    </source>
</evidence>
<dbReference type="EMBL" id="BQFW01000009">
    <property type="protein sequence ID" value="GJJ74438.1"/>
    <property type="molecule type" value="Genomic_DNA"/>
</dbReference>
<name>A0A9P3LXT4_9FUNG</name>
<evidence type="ECO:0000256" key="5">
    <source>
        <dbReference type="ARBA" id="ARBA00022771"/>
    </source>
</evidence>
<dbReference type="Gene3D" id="1.10.340.40">
    <property type="entry name" value="Nuclear abundant poly(A) RNA-bind protein 2, N-terminal domain"/>
    <property type="match status" value="1"/>
</dbReference>
<dbReference type="Proteomes" id="UP000827284">
    <property type="component" value="Unassembled WGS sequence"/>
</dbReference>
<keyword evidence="12" id="KW-1185">Reference proteome</keyword>
<evidence type="ECO:0000313" key="12">
    <source>
        <dbReference type="Proteomes" id="UP000827284"/>
    </source>
</evidence>
<dbReference type="Gene3D" id="4.10.1000.40">
    <property type="match status" value="2"/>
</dbReference>
<evidence type="ECO:0000313" key="11">
    <source>
        <dbReference type="EMBL" id="GJJ74438.1"/>
    </source>
</evidence>
<dbReference type="GO" id="GO:0043488">
    <property type="term" value="P:regulation of mRNA stability"/>
    <property type="evidence" value="ECO:0007669"/>
    <property type="project" value="InterPro"/>
</dbReference>
<dbReference type="AlphaFoldDB" id="A0A9P3LXT4"/>
<dbReference type="PANTHER" id="PTHR14738">
    <property type="entry name" value="ZINC FINGER CCCH DOMAIN-CONTAINING PROTEIN 14"/>
    <property type="match status" value="1"/>
</dbReference>
<feature type="compositionally biased region" description="Basic and acidic residues" evidence="9">
    <location>
        <begin position="260"/>
        <end position="272"/>
    </location>
</feature>
<dbReference type="InterPro" id="IPR040366">
    <property type="entry name" value="Nab2/ZC3H14"/>
</dbReference>
<dbReference type="PANTHER" id="PTHR14738:SF29">
    <property type="entry name" value="ZINC FINGER CCCH DOMAIN-CONTAINING PROTEIN 14"/>
    <property type="match status" value="1"/>
</dbReference>
<feature type="compositionally biased region" description="Basic and acidic residues" evidence="9">
    <location>
        <begin position="225"/>
        <end position="239"/>
    </location>
</feature>
<evidence type="ECO:0000256" key="3">
    <source>
        <dbReference type="ARBA" id="ARBA00022723"/>
    </source>
</evidence>
<feature type="compositionally biased region" description="Basic and acidic residues" evidence="9">
    <location>
        <begin position="139"/>
        <end position="151"/>
    </location>
</feature>
<protein>
    <submittedName>
        <fullName evidence="11">Zinc finger CCCH domain-containing protein 14</fullName>
    </submittedName>
</protein>
<dbReference type="OrthoDB" id="438553at2759"/>
<feature type="compositionally biased region" description="Polar residues" evidence="9">
    <location>
        <begin position="245"/>
        <end position="259"/>
    </location>
</feature>
<keyword evidence="3 8" id="KW-0479">Metal-binding</keyword>
<comment type="caution">
    <text evidence="11">The sequence shown here is derived from an EMBL/GenBank/DDBJ whole genome shotgun (WGS) entry which is preliminary data.</text>
</comment>
<evidence type="ECO:0000256" key="9">
    <source>
        <dbReference type="SAM" id="MobiDB-lite"/>
    </source>
</evidence>
<evidence type="ECO:0000256" key="6">
    <source>
        <dbReference type="ARBA" id="ARBA00022833"/>
    </source>
</evidence>
<feature type="compositionally biased region" description="Basic and acidic residues" evidence="9">
    <location>
        <begin position="200"/>
        <end position="217"/>
    </location>
</feature>
<evidence type="ECO:0000256" key="8">
    <source>
        <dbReference type="PROSITE-ProRule" id="PRU00723"/>
    </source>
</evidence>
<sequence length="582" mass="63837">MPRIELGSPQEKELTGLVFTKLADFGWPDNDVLANFIVVMVANEKTRDEITSELSDIVPEHTTEFVDWLFEQIGGSNPQEAPQAEVAPPSESQPEPMDESHSRPSAGPPARGSSRLLMTAISGATRTEPAQARPAPSRVYEEERRTSRSREASTSPVRNREGLTTKGKEERIRFRRTSEERSRDDARIDSRLGSGGNNGGKDRLRGRLGRIEDRLGWKNEGSGRPSDRDRSWDRDDYHGKRGGRSSANGINRNSNSSPRGNDRASRLRDIESRLGGPILQQDENDIPRQPAGWSASAERELATAPPSNQSRCRFWPNCSQGENCQFWHPKELCQAFPNCPNPASSCMYVHPQAEPTAEQAAAAARQALMQSMRPNGNGFGGAPFAQQQECKFGARCTRPDCKFRHSERDANKQKCRFFPNCTKPDCPFFHPPYGESLTADTAMEGTAVDNRLPTPCRFGDMCTRPGCHFTHPRDGGSADASGIPLCKFSPCTRPDCHFRHLPGAAAGGHNKTLILNGSAPGSRSERFAGGVVDESNVEKLHVPASTHWASGGVSHGVNQPATQDAAAEEALLQADVDMEMEL</sequence>
<dbReference type="InterPro" id="IPR043094">
    <property type="entry name" value="Nab2/ZC3H14_N_sf"/>
</dbReference>
<keyword evidence="7" id="KW-0539">Nucleus</keyword>
<dbReference type="GO" id="GO:0008143">
    <property type="term" value="F:poly(A) binding"/>
    <property type="evidence" value="ECO:0007669"/>
    <property type="project" value="InterPro"/>
</dbReference>
<dbReference type="InterPro" id="IPR000571">
    <property type="entry name" value="Znf_CCCH"/>
</dbReference>
<comment type="similarity">
    <text evidence="2">Belongs to the ZC3H14 family.</text>
</comment>